<dbReference type="Pfam" id="PF01329">
    <property type="entry name" value="Pterin_4a"/>
    <property type="match status" value="1"/>
</dbReference>
<dbReference type="PANTHER" id="PTHR35908">
    <property type="entry name" value="HYPOTHETICAL FUSION PROTEIN"/>
    <property type="match status" value="1"/>
</dbReference>
<protein>
    <recommendedName>
        <fullName evidence="4">Putative pterin-4-alpha-carbinolamine dehydratase</fullName>
        <ecNumber evidence="3">4.2.1.96</ecNumber>
    </recommendedName>
</protein>
<proteinExistence type="inferred from homology"/>
<sequence>MTTLKPAQFTEEGLTDWVWLVRGIEARYETGGFATGLELVNRIGAAAEEANHHPDLTLTWPTVHVSLFSHDVGAVTERDVGLARTISGIARDLGVTPTPEKLTKLEWALDTADKPAAVRFWAAVLGYDGESDPNEVADPDGRGVTLWFQGSDAQEADRQRFHVDVHVAPDQAKGRIEAALAAGGTLVSDAHAPSFTVVADPEGNKACVCTWQPADKK</sequence>
<dbReference type="InterPro" id="IPR001533">
    <property type="entry name" value="Pterin_deHydtase"/>
</dbReference>
<gene>
    <name evidence="7" type="ORF">ISU07_08095</name>
</gene>
<dbReference type="GO" id="GO:0006729">
    <property type="term" value="P:tetrahydrobiopterin biosynthetic process"/>
    <property type="evidence" value="ECO:0007669"/>
    <property type="project" value="InterPro"/>
</dbReference>
<dbReference type="SUPFAM" id="SSF54593">
    <property type="entry name" value="Glyoxalase/Bleomycin resistance protein/Dihydroxybiphenyl dioxygenase"/>
    <property type="match status" value="1"/>
</dbReference>
<reference evidence="7" key="1">
    <citation type="submission" date="2020-11" db="EMBL/GenBank/DDBJ databases">
        <title>Nocardioides sp. nov., isolated from Soil of Cynanchum wilfordii Hemsley rhizosphere.</title>
        <authorList>
            <person name="Lee J.-S."/>
            <person name="Suh M.K."/>
            <person name="Kim J.-S."/>
        </authorList>
    </citation>
    <scope>NUCLEOTIDE SEQUENCE</scope>
    <source>
        <strain evidence="7">KCTC 19275</strain>
    </source>
</reference>
<keyword evidence="8" id="KW-1185">Reference proteome</keyword>
<comment type="caution">
    <text evidence="7">The sequence shown here is derived from an EMBL/GenBank/DDBJ whole genome shotgun (WGS) entry which is preliminary data.</text>
</comment>
<keyword evidence="5" id="KW-0456">Lyase</keyword>
<dbReference type="Proteomes" id="UP000640489">
    <property type="component" value="Unassembled WGS sequence"/>
</dbReference>
<evidence type="ECO:0000259" key="6">
    <source>
        <dbReference type="Pfam" id="PF18029"/>
    </source>
</evidence>
<evidence type="ECO:0000256" key="5">
    <source>
        <dbReference type="ARBA" id="ARBA00023239"/>
    </source>
</evidence>
<comment type="catalytic activity">
    <reaction evidence="1">
        <text>(4aS,6R)-4a-hydroxy-L-erythro-5,6,7,8-tetrahydrobiopterin = (6R)-L-erythro-6,7-dihydrobiopterin + H2O</text>
        <dbReference type="Rhea" id="RHEA:11920"/>
        <dbReference type="ChEBI" id="CHEBI:15377"/>
        <dbReference type="ChEBI" id="CHEBI:15642"/>
        <dbReference type="ChEBI" id="CHEBI:43120"/>
        <dbReference type="EC" id="4.2.1.96"/>
    </reaction>
</comment>
<dbReference type="Gene3D" id="3.10.180.10">
    <property type="entry name" value="2,3-Dihydroxybiphenyl 1,2-Dioxygenase, domain 1"/>
    <property type="match status" value="1"/>
</dbReference>
<comment type="similarity">
    <text evidence="2">Belongs to the pterin-4-alpha-carbinolamine dehydratase family.</text>
</comment>
<dbReference type="GO" id="GO:0008124">
    <property type="term" value="F:4-alpha-hydroxytetrahydrobiopterin dehydratase activity"/>
    <property type="evidence" value="ECO:0007669"/>
    <property type="project" value="UniProtKB-EC"/>
</dbReference>
<dbReference type="Gene3D" id="3.30.1360.20">
    <property type="entry name" value="Transcriptional coactivator/pterin dehydratase"/>
    <property type="match status" value="1"/>
</dbReference>
<dbReference type="RefSeq" id="WP_194706268.1">
    <property type="nucleotide sequence ID" value="NZ_JADKPN010000003.1"/>
</dbReference>
<dbReference type="InterPro" id="IPR029068">
    <property type="entry name" value="Glyas_Bleomycin-R_OHBP_Dase"/>
</dbReference>
<evidence type="ECO:0000313" key="8">
    <source>
        <dbReference type="Proteomes" id="UP000640489"/>
    </source>
</evidence>
<dbReference type="AlphaFoldDB" id="A0A930VEG2"/>
<dbReference type="EC" id="4.2.1.96" evidence="3"/>
<evidence type="ECO:0000256" key="3">
    <source>
        <dbReference type="ARBA" id="ARBA00013252"/>
    </source>
</evidence>
<dbReference type="PANTHER" id="PTHR35908:SF1">
    <property type="entry name" value="CONSERVED PROTEIN"/>
    <property type="match status" value="1"/>
</dbReference>
<evidence type="ECO:0000256" key="4">
    <source>
        <dbReference type="ARBA" id="ARBA00021735"/>
    </source>
</evidence>
<dbReference type="InterPro" id="IPR041581">
    <property type="entry name" value="Glyoxalase_6"/>
</dbReference>
<evidence type="ECO:0000256" key="2">
    <source>
        <dbReference type="ARBA" id="ARBA00006472"/>
    </source>
</evidence>
<dbReference type="EMBL" id="JADKPN010000003">
    <property type="protein sequence ID" value="MBF4763086.1"/>
    <property type="molecule type" value="Genomic_DNA"/>
</dbReference>
<name>A0A930VEG2_9ACTN</name>
<organism evidence="7 8">
    <name type="scientific">Nocardioides islandensis</name>
    <dbReference type="NCBI Taxonomy" id="433663"/>
    <lineage>
        <taxon>Bacteria</taxon>
        <taxon>Bacillati</taxon>
        <taxon>Actinomycetota</taxon>
        <taxon>Actinomycetes</taxon>
        <taxon>Propionibacteriales</taxon>
        <taxon>Nocardioidaceae</taxon>
        <taxon>Nocardioides</taxon>
    </lineage>
</organism>
<dbReference type="Pfam" id="PF18029">
    <property type="entry name" value="Glyoxalase_6"/>
    <property type="match status" value="1"/>
</dbReference>
<dbReference type="SUPFAM" id="SSF55248">
    <property type="entry name" value="PCD-like"/>
    <property type="match status" value="1"/>
</dbReference>
<dbReference type="CDD" id="cd00488">
    <property type="entry name" value="PCD_DCoH"/>
    <property type="match status" value="1"/>
</dbReference>
<evidence type="ECO:0000313" key="7">
    <source>
        <dbReference type="EMBL" id="MBF4763086.1"/>
    </source>
</evidence>
<evidence type="ECO:0000256" key="1">
    <source>
        <dbReference type="ARBA" id="ARBA00001554"/>
    </source>
</evidence>
<dbReference type="InterPro" id="IPR036428">
    <property type="entry name" value="PCD_sf"/>
</dbReference>
<feature type="domain" description="Glyoxalase-like" evidence="6">
    <location>
        <begin position="108"/>
        <end position="209"/>
    </location>
</feature>
<accession>A0A930VEG2</accession>